<dbReference type="Gene3D" id="3.30.9.10">
    <property type="entry name" value="D-Amino Acid Oxidase, subunit A, domain 2"/>
    <property type="match status" value="1"/>
</dbReference>
<keyword evidence="1" id="KW-0560">Oxidoreductase</keyword>
<evidence type="ECO:0000313" key="5">
    <source>
        <dbReference type="Proteomes" id="UP001139353"/>
    </source>
</evidence>
<comment type="caution">
    <text evidence="4">The sequence shown here is derived from an EMBL/GenBank/DDBJ whole genome shotgun (WGS) entry which is preliminary data.</text>
</comment>
<keyword evidence="5" id="KW-1185">Reference proteome</keyword>
<evidence type="ECO:0000256" key="2">
    <source>
        <dbReference type="SAM" id="MobiDB-lite"/>
    </source>
</evidence>
<dbReference type="Gene3D" id="3.50.50.60">
    <property type="entry name" value="FAD/NAD(P)-binding domain"/>
    <property type="match status" value="1"/>
</dbReference>
<evidence type="ECO:0000256" key="1">
    <source>
        <dbReference type="ARBA" id="ARBA00023002"/>
    </source>
</evidence>
<organism evidence="4 5">
    <name type="scientific">Scleromatobacter humisilvae</name>
    <dbReference type="NCBI Taxonomy" id="2897159"/>
    <lineage>
        <taxon>Bacteria</taxon>
        <taxon>Pseudomonadati</taxon>
        <taxon>Pseudomonadota</taxon>
        <taxon>Betaproteobacteria</taxon>
        <taxon>Burkholderiales</taxon>
        <taxon>Sphaerotilaceae</taxon>
        <taxon>Scleromatobacter</taxon>
    </lineage>
</organism>
<evidence type="ECO:0000313" key="4">
    <source>
        <dbReference type="EMBL" id="MCK9685421.1"/>
    </source>
</evidence>
<feature type="domain" description="FAD dependent oxidoreductase" evidence="3">
    <location>
        <begin position="31"/>
        <end position="386"/>
    </location>
</feature>
<dbReference type="InterPro" id="IPR006076">
    <property type="entry name" value="FAD-dep_OxRdtase"/>
</dbReference>
<dbReference type="PANTHER" id="PTHR13847">
    <property type="entry name" value="SARCOSINE DEHYDROGENASE-RELATED"/>
    <property type="match status" value="1"/>
</dbReference>
<sequence length="430" mass="45280">MQGDPLTHGLWEMSAPPAPETPPLRGQIAVDVAVVGAGFTGLSAALHVAEAGRSVAVLEAADIGFGASGRNVGLVNAGLWVMPDQLSQRLGATHGARLLQALGEAPSVVFDLVARHRIACEAVRHGTLHCAVGARGLAGLRERAAQWHRLGAPVRLLDAAETAARTGTSAYAGALLDLRAGTIQPLAYVRGLAWAAARAGASLHGDSPVVGVEDLGSRWRLKVRGGGEVDAGWVIVATNACTSPDGPWPALATELVRMPYFNLATAPLPDRLAATILPHREGAWDTRAILSSFRRDEAGRLVFGSIGALRGPGHAIHRGWGRRALAKLFPQLRDVGFEHEWYGWIGTTPDALPRFHQLARNVVSFSGYNGRGIAPGTVFGRELARLVLGEGDVEGLSLPDAALVAFGLKPLREAFYEAGAQVAHAVGARW</sequence>
<name>A0A9X1YGA1_9BURK</name>
<feature type="region of interest" description="Disordered" evidence="2">
    <location>
        <begin position="1"/>
        <end position="22"/>
    </location>
</feature>
<dbReference type="Proteomes" id="UP001139353">
    <property type="component" value="Unassembled WGS sequence"/>
</dbReference>
<dbReference type="GO" id="GO:0005737">
    <property type="term" value="C:cytoplasm"/>
    <property type="evidence" value="ECO:0007669"/>
    <property type="project" value="TreeGrafter"/>
</dbReference>
<dbReference type="GO" id="GO:0016491">
    <property type="term" value="F:oxidoreductase activity"/>
    <property type="evidence" value="ECO:0007669"/>
    <property type="project" value="UniProtKB-KW"/>
</dbReference>
<dbReference type="RefSeq" id="WP_275681424.1">
    <property type="nucleotide sequence ID" value="NZ_JAJLJH010000001.1"/>
</dbReference>
<dbReference type="AlphaFoldDB" id="A0A9X1YGA1"/>
<proteinExistence type="predicted"/>
<accession>A0A9X1YGA1</accession>
<dbReference type="PANTHER" id="PTHR13847:SF275">
    <property type="entry name" value="GAMMA-GLUTAMYLPUTRESCINE OXIDOREDUCTASE"/>
    <property type="match status" value="1"/>
</dbReference>
<dbReference type="SUPFAM" id="SSF51905">
    <property type="entry name" value="FAD/NAD(P)-binding domain"/>
    <property type="match status" value="1"/>
</dbReference>
<reference evidence="4" key="1">
    <citation type="submission" date="2021-11" db="EMBL/GenBank/DDBJ databases">
        <title>BS-T2-15 a new species belonging to the Comamonadaceae family isolated from the soil of a French oak forest.</title>
        <authorList>
            <person name="Mieszkin S."/>
            <person name="Alain K."/>
        </authorList>
    </citation>
    <scope>NUCLEOTIDE SEQUENCE</scope>
    <source>
        <strain evidence="4">BS-T2-15</strain>
    </source>
</reference>
<dbReference type="Pfam" id="PF01266">
    <property type="entry name" value="DAO"/>
    <property type="match status" value="1"/>
</dbReference>
<dbReference type="EMBL" id="JAJLJH010000001">
    <property type="protein sequence ID" value="MCK9685421.1"/>
    <property type="molecule type" value="Genomic_DNA"/>
</dbReference>
<protein>
    <submittedName>
        <fullName evidence="4">FAD-binding oxidoreductase</fullName>
    </submittedName>
</protein>
<gene>
    <name evidence="4" type="ORF">LPC04_06840</name>
</gene>
<evidence type="ECO:0000259" key="3">
    <source>
        <dbReference type="Pfam" id="PF01266"/>
    </source>
</evidence>
<dbReference type="InterPro" id="IPR036188">
    <property type="entry name" value="FAD/NAD-bd_sf"/>
</dbReference>